<gene>
    <name evidence="2" type="ORF">JKP88DRAFT_266596</name>
</gene>
<dbReference type="AlphaFoldDB" id="A0A835ZFS1"/>
<organism evidence="2 3">
    <name type="scientific">Tribonema minus</name>
    <dbReference type="NCBI Taxonomy" id="303371"/>
    <lineage>
        <taxon>Eukaryota</taxon>
        <taxon>Sar</taxon>
        <taxon>Stramenopiles</taxon>
        <taxon>Ochrophyta</taxon>
        <taxon>PX clade</taxon>
        <taxon>Xanthophyceae</taxon>
        <taxon>Tribonematales</taxon>
        <taxon>Tribonemataceae</taxon>
        <taxon>Tribonema</taxon>
    </lineage>
</organism>
<evidence type="ECO:0000256" key="1">
    <source>
        <dbReference type="SAM" id="MobiDB-lite"/>
    </source>
</evidence>
<protein>
    <submittedName>
        <fullName evidence="2">Uncharacterized protein</fullName>
    </submittedName>
</protein>
<comment type="caution">
    <text evidence="2">The sequence shown here is derived from an EMBL/GenBank/DDBJ whole genome shotgun (WGS) entry which is preliminary data.</text>
</comment>
<keyword evidence="3" id="KW-1185">Reference proteome</keyword>
<evidence type="ECO:0000313" key="2">
    <source>
        <dbReference type="EMBL" id="KAG5191444.1"/>
    </source>
</evidence>
<feature type="compositionally biased region" description="Basic and acidic residues" evidence="1">
    <location>
        <begin position="343"/>
        <end position="373"/>
    </location>
</feature>
<feature type="region of interest" description="Disordered" evidence="1">
    <location>
        <begin position="280"/>
        <end position="301"/>
    </location>
</feature>
<dbReference type="EMBL" id="JAFCMP010000020">
    <property type="protein sequence ID" value="KAG5191444.1"/>
    <property type="molecule type" value="Genomic_DNA"/>
</dbReference>
<feature type="region of interest" description="Disordered" evidence="1">
    <location>
        <begin position="343"/>
        <end position="379"/>
    </location>
</feature>
<reference evidence="2" key="1">
    <citation type="submission" date="2021-02" db="EMBL/GenBank/DDBJ databases">
        <title>First Annotated Genome of the Yellow-green Alga Tribonema minus.</title>
        <authorList>
            <person name="Mahan K.M."/>
        </authorList>
    </citation>
    <scope>NUCLEOTIDE SEQUENCE</scope>
    <source>
        <strain evidence="2">UTEX B ZZ1240</strain>
    </source>
</reference>
<name>A0A835ZFS1_9STRA</name>
<dbReference type="Proteomes" id="UP000664859">
    <property type="component" value="Unassembled WGS sequence"/>
</dbReference>
<accession>A0A835ZFS1</accession>
<feature type="region of interest" description="Disordered" evidence="1">
    <location>
        <begin position="197"/>
        <end position="261"/>
    </location>
</feature>
<evidence type="ECO:0000313" key="3">
    <source>
        <dbReference type="Proteomes" id="UP000664859"/>
    </source>
</evidence>
<proteinExistence type="predicted"/>
<sequence>MMALAPADENAALVLLMLSDTELCDGVKHNLERRGTQQQYMQIYSEKLSRVELLRKTVLSEAQCFFATVDLVLQLWRSQSPTSTRSAHLSALIDTCKRAIKGVLEETCRARRLYMLAQQQNELITKNMFEHAITGAVRNYVEYVSAWIAMRTTEADLVAHCTMGEQAAPAPGAAAKLAAAEAATAATTAAAKAEAKRQATAAARQRKVAKQADKRARLAAQKTTKLKSQHKDQVHAPADAELQVEGPRGRAPRALGGQPHRLATAGRKAVVIAGHRTAATAEADAPAGAGKHARRQASAAAKRAKGEVAAVAAATHKGEMAAATKQAEQAKEKTALIATQADERTPAAAAKRVEDHAATTEKRRRRGSAEGPRKKQAVTMSEAGAGIAVEGNGAAESGGITSDTVVKALDARTAGGSGLLVDVTGPRAAKAAAAQRIHETIAGATTTQSQTPTLKAPAKARQLVTKRAHHPKGKIDPVHGRLPARHTPRAAAARAKKARIHGVNAALSLGAQKFTLGEVIEVDGQGWGIVGVRFEAKIVHIDNKRKVLLVVYPSQFVTPDQRRYYSDNIKEFVEVFRGDLHLHEKTGMDTWDAMVEQVYDLPFDSPIIVEGGGLDRVSE</sequence>